<evidence type="ECO:0000313" key="3">
    <source>
        <dbReference type="EMBL" id="TRY62185.1"/>
    </source>
</evidence>
<dbReference type="Proteomes" id="UP000318571">
    <property type="component" value="Chromosome 8"/>
</dbReference>
<dbReference type="InterPro" id="IPR039631">
    <property type="entry name" value="LRRC42"/>
</dbReference>
<dbReference type="AlphaFoldDB" id="A0A553N9W4"/>
<dbReference type="SUPFAM" id="SSF52047">
    <property type="entry name" value="RNI-like"/>
    <property type="match status" value="1"/>
</dbReference>
<dbReference type="EMBL" id="VCGU01000459">
    <property type="protein sequence ID" value="TRY62185.1"/>
    <property type="molecule type" value="Genomic_DNA"/>
</dbReference>
<dbReference type="InterPro" id="IPR032675">
    <property type="entry name" value="LRR_dom_sf"/>
</dbReference>
<keyword evidence="2" id="KW-0677">Repeat</keyword>
<evidence type="ECO:0000256" key="2">
    <source>
        <dbReference type="ARBA" id="ARBA00022737"/>
    </source>
</evidence>
<dbReference type="OMA" id="KFIATHA"/>
<dbReference type="PANTHER" id="PTHR31994:SF3">
    <property type="entry name" value="LEUCINE-RICH REPEAT-CONTAINING PROTEIN 42"/>
    <property type="match status" value="1"/>
</dbReference>
<comment type="caution">
    <text evidence="3">The sequence shown here is derived from an EMBL/GenBank/DDBJ whole genome shotgun (WGS) entry which is preliminary data.</text>
</comment>
<reference evidence="3 4" key="1">
    <citation type="journal article" date="2018" name="Nat. Ecol. Evol.">
        <title>Genomic signatures of mitonuclear coevolution across populations of Tigriopus californicus.</title>
        <authorList>
            <person name="Barreto F.S."/>
            <person name="Watson E.T."/>
            <person name="Lima T.G."/>
            <person name="Willett C.S."/>
            <person name="Edmands S."/>
            <person name="Li W."/>
            <person name="Burton R.S."/>
        </authorList>
    </citation>
    <scope>NUCLEOTIDE SEQUENCE [LARGE SCALE GENOMIC DNA]</scope>
    <source>
        <strain evidence="3 4">San Diego</strain>
    </source>
</reference>
<gene>
    <name evidence="3" type="ORF">TCAL_09531</name>
</gene>
<evidence type="ECO:0000256" key="1">
    <source>
        <dbReference type="ARBA" id="ARBA00022614"/>
    </source>
</evidence>
<dbReference type="PANTHER" id="PTHR31994">
    <property type="entry name" value="LEUCINE-RICH REPEAT-CONTAINING PROTEIN 42"/>
    <property type="match status" value="1"/>
</dbReference>
<keyword evidence="4" id="KW-1185">Reference proteome</keyword>
<dbReference type="Gene3D" id="3.80.10.10">
    <property type="entry name" value="Ribonuclease Inhibitor"/>
    <property type="match status" value="1"/>
</dbReference>
<name>A0A553N9W4_TIGCA</name>
<evidence type="ECO:0000313" key="4">
    <source>
        <dbReference type="Proteomes" id="UP000318571"/>
    </source>
</evidence>
<organism evidence="3 4">
    <name type="scientific">Tigriopus californicus</name>
    <name type="common">Marine copepod</name>
    <dbReference type="NCBI Taxonomy" id="6832"/>
    <lineage>
        <taxon>Eukaryota</taxon>
        <taxon>Metazoa</taxon>
        <taxon>Ecdysozoa</taxon>
        <taxon>Arthropoda</taxon>
        <taxon>Crustacea</taxon>
        <taxon>Multicrustacea</taxon>
        <taxon>Hexanauplia</taxon>
        <taxon>Copepoda</taxon>
        <taxon>Harpacticoida</taxon>
        <taxon>Harpacticidae</taxon>
        <taxon>Tigriopus</taxon>
    </lineage>
</organism>
<proteinExistence type="predicted"/>
<keyword evidence="1" id="KW-0433">Leucine-rich repeat</keyword>
<protein>
    <submittedName>
        <fullName evidence="3">Uncharacterized protein</fullName>
    </submittedName>
</protein>
<accession>A0A553N9W4</accession>
<sequence>MTLQATCVKFIATHAELLDSLEGFPEEIGKRLWDALVALPDKLNGHQGATILANFTHAYPALVLHSCQLSNIVVLDKHDLQFFALFQFVRQLDLAGCKMGSNHDLLPQIHSFQSLVQLSLSENALDDSGIANLINPYLYRGGFPRLKELDLSFNSLTSKSVARCLKVPNLQRLVLSIDVESEFCKVLRRKNRVDWNKIETKGWALHLLNSWLKETKMQIVPQHTSPNFYGRPRPAFSAPRSQNAPSKLPIFMYERRKISLKRKLESINPTTSCEADSVSDRQLDYDILNKYYKR</sequence>